<dbReference type="AlphaFoldDB" id="A0A9W8X0Q8"/>
<accession>A0A9W8X0Q8</accession>
<dbReference type="EMBL" id="JAPEUV010000040">
    <property type="protein sequence ID" value="KAJ4337301.1"/>
    <property type="molecule type" value="Genomic_DNA"/>
</dbReference>
<protein>
    <submittedName>
        <fullName evidence="1">Uncharacterized protein</fullName>
    </submittedName>
</protein>
<dbReference type="OrthoDB" id="3783813at2759"/>
<organism evidence="1 2">
    <name type="scientific">Didymella glomerata</name>
    <dbReference type="NCBI Taxonomy" id="749621"/>
    <lineage>
        <taxon>Eukaryota</taxon>
        <taxon>Fungi</taxon>
        <taxon>Dikarya</taxon>
        <taxon>Ascomycota</taxon>
        <taxon>Pezizomycotina</taxon>
        <taxon>Dothideomycetes</taxon>
        <taxon>Pleosporomycetidae</taxon>
        <taxon>Pleosporales</taxon>
        <taxon>Pleosporineae</taxon>
        <taxon>Didymellaceae</taxon>
        <taxon>Didymella</taxon>
    </lineage>
</organism>
<comment type="caution">
    <text evidence="1">The sequence shown here is derived from an EMBL/GenBank/DDBJ whole genome shotgun (WGS) entry which is preliminary data.</text>
</comment>
<keyword evidence="2" id="KW-1185">Reference proteome</keyword>
<evidence type="ECO:0000313" key="1">
    <source>
        <dbReference type="EMBL" id="KAJ4337301.1"/>
    </source>
</evidence>
<proteinExistence type="predicted"/>
<dbReference type="InterPro" id="IPR053181">
    <property type="entry name" value="EcdB-like_regulator"/>
</dbReference>
<dbReference type="Proteomes" id="UP001140562">
    <property type="component" value="Unassembled WGS sequence"/>
</dbReference>
<evidence type="ECO:0000313" key="2">
    <source>
        <dbReference type="Proteomes" id="UP001140562"/>
    </source>
</evidence>
<dbReference type="PANTHER" id="PTHR47785">
    <property type="entry name" value="ZN(II)2CYS6 TRANSCRIPTION FACTOR (EUROFUNG)-RELATED-RELATED"/>
    <property type="match status" value="1"/>
</dbReference>
<gene>
    <name evidence="1" type="ORF">N0V87_004801</name>
</gene>
<name>A0A9W8X0Q8_9PLEO</name>
<reference evidence="1" key="1">
    <citation type="submission" date="2022-10" db="EMBL/GenBank/DDBJ databases">
        <title>Tapping the CABI collections for fungal endophytes: first genome assemblies for Collariella, Neodidymelliopsis, Ascochyta clinopodiicola, Didymella pomorum, Didymosphaeria variabile, Neocosmospora piperis and Neocucurbitaria cava.</title>
        <authorList>
            <person name="Hill R."/>
        </authorList>
    </citation>
    <scope>NUCLEOTIDE SEQUENCE</scope>
    <source>
        <strain evidence="1">IMI 360193</strain>
    </source>
</reference>
<sequence length="178" mass="19683">MLAWPIWSNSDFTKAEDVSDAVFTTEIGGIWTEPTQEDDLPHGPKMRSSLIQANPVGQDLTALAENFLLCVHSRNPFLDVDHLRRCVSVVAELGPSWDPPSCLVLLAAALGAIAKPLDVSAEGSMLNARKDEDWAMADAYYFAARRRFGLLDPHILSTQPILDLQTSSFTSRTRFHES</sequence>
<dbReference type="PANTHER" id="PTHR47785:SF5">
    <property type="entry name" value="ZN(II)2CYS6 TRANSCRIPTION FACTOR (EUROFUNG)"/>
    <property type="match status" value="1"/>
</dbReference>